<sequence>MPRFKAGESRDQMVFFPEAINDYIPEGHLAKLVLSIVSILNINTIVSNCAVHVNRQSLFWES</sequence>
<dbReference type="AlphaFoldDB" id="A0A1H2IPE0"/>
<evidence type="ECO:0000313" key="2">
    <source>
        <dbReference type="Proteomes" id="UP000199608"/>
    </source>
</evidence>
<gene>
    <name evidence="1" type="ORF">SAMN04487931_10965</name>
</gene>
<reference evidence="2" key="1">
    <citation type="submission" date="2016-10" db="EMBL/GenBank/DDBJ databases">
        <authorList>
            <person name="Varghese N."/>
            <person name="Submissions S."/>
        </authorList>
    </citation>
    <scope>NUCLEOTIDE SEQUENCE [LARGE SCALE GENOMIC DNA]</scope>
    <source>
        <strain evidence="2">DSM 3384</strain>
    </source>
</reference>
<keyword evidence="2" id="KW-1185">Reference proteome</keyword>
<evidence type="ECO:0000313" key="1">
    <source>
        <dbReference type="EMBL" id="SDU46014.1"/>
    </source>
</evidence>
<dbReference type="Proteomes" id="UP000199608">
    <property type="component" value="Unassembled WGS sequence"/>
</dbReference>
<proteinExistence type="predicted"/>
<name>A0A1H2IPE0_9BACT</name>
<dbReference type="EMBL" id="FNLL01000009">
    <property type="protein sequence ID" value="SDU46014.1"/>
    <property type="molecule type" value="Genomic_DNA"/>
</dbReference>
<organism evidence="1 2">
    <name type="scientific">Desulfobacula phenolica</name>
    <dbReference type="NCBI Taxonomy" id="90732"/>
    <lineage>
        <taxon>Bacteria</taxon>
        <taxon>Pseudomonadati</taxon>
        <taxon>Thermodesulfobacteriota</taxon>
        <taxon>Desulfobacteria</taxon>
        <taxon>Desulfobacterales</taxon>
        <taxon>Desulfobacteraceae</taxon>
        <taxon>Desulfobacula</taxon>
    </lineage>
</organism>
<protein>
    <submittedName>
        <fullName evidence="1">Uncharacterized protein</fullName>
    </submittedName>
</protein>
<accession>A0A1H2IPE0</accession>